<gene>
    <name evidence="1" type="ORF">Psi02_05430</name>
</gene>
<sequence>MQQMRRVAVVGCGGSGKSYVARELGRLLGAPVTHLDGIFFDDEWNSLPPGKFEAAQREVVAARSWVVDGNYNSTLRVRLDACDTVVFMDVPTWAALWGIVSRQFRHGAGQHSAGVYNRINVAVLRYVATYRRRMRPQVLTKIHEHGGHATVIRLTSRRRTRRWLEQVAAQRT</sequence>
<dbReference type="InterPro" id="IPR027417">
    <property type="entry name" value="P-loop_NTPase"/>
</dbReference>
<dbReference type="RefSeq" id="WP_203971358.1">
    <property type="nucleotide sequence ID" value="NZ_BAAAKY010000005.1"/>
</dbReference>
<dbReference type="PANTHER" id="PTHR37816:SF2">
    <property type="entry name" value="DNA TOPOLOGY MODULATION PROTEIN FLAR-RELATED PROTEIN"/>
    <property type="match status" value="1"/>
</dbReference>
<proteinExistence type="predicted"/>
<dbReference type="EMBL" id="BOOQ01000002">
    <property type="protein sequence ID" value="GII44119.1"/>
    <property type="molecule type" value="Genomic_DNA"/>
</dbReference>
<name>A0A8J3XK54_9ACTN</name>
<accession>A0A8J3XK54</accession>
<dbReference type="PANTHER" id="PTHR37816">
    <property type="entry name" value="YALI0E33011P"/>
    <property type="match status" value="1"/>
</dbReference>
<protein>
    <submittedName>
        <fullName evidence="1">Topology modulation protein</fullName>
    </submittedName>
</protein>
<dbReference type="InterPro" id="IPR052922">
    <property type="entry name" value="Cytidylate_Kinase-2"/>
</dbReference>
<evidence type="ECO:0000313" key="2">
    <source>
        <dbReference type="Proteomes" id="UP000644610"/>
    </source>
</evidence>
<evidence type="ECO:0000313" key="1">
    <source>
        <dbReference type="EMBL" id="GII44119.1"/>
    </source>
</evidence>
<reference evidence="1" key="1">
    <citation type="submission" date="2021-01" db="EMBL/GenBank/DDBJ databases">
        <title>Whole genome shotgun sequence of Planotetraspora silvatica NBRC 100141.</title>
        <authorList>
            <person name="Komaki H."/>
            <person name="Tamura T."/>
        </authorList>
    </citation>
    <scope>NUCLEOTIDE SEQUENCE</scope>
    <source>
        <strain evidence="1">NBRC 100141</strain>
    </source>
</reference>
<comment type="caution">
    <text evidence="1">The sequence shown here is derived from an EMBL/GenBank/DDBJ whole genome shotgun (WGS) entry which is preliminary data.</text>
</comment>
<keyword evidence="2" id="KW-1185">Reference proteome</keyword>
<dbReference type="AlphaFoldDB" id="A0A8J3XK54"/>
<dbReference type="Gene3D" id="3.40.50.300">
    <property type="entry name" value="P-loop containing nucleotide triphosphate hydrolases"/>
    <property type="match status" value="1"/>
</dbReference>
<organism evidence="1 2">
    <name type="scientific">Planotetraspora silvatica</name>
    <dbReference type="NCBI Taxonomy" id="234614"/>
    <lineage>
        <taxon>Bacteria</taxon>
        <taxon>Bacillati</taxon>
        <taxon>Actinomycetota</taxon>
        <taxon>Actinomycetes</taxon>
        <taxon>Streptosporangiales</taxon>
        <taxon>Streptosporangiaceae</taxon>
        <taxon>Planotetraspora</taxon>
    </lineage>
</organism>
<dbReference type="Proteomes" id="UP000644610">
    <property type="component" value="Unassembled WGS sequence"/>
</dbReference>
<dbReference type="SUPFAM" id="SSF52540">
    <property type="entry name" value="P-loop containing nucleoside triphosphate hydrolases"/>
    <property type="match status" value="1"/>
</dbReference>